<dbReference type="PANTHER" id="PTHR10098">
    <property type="entry name" value="RAPSYN-RELATED"/>
    <property type="match status" value="1"/>
</dbReference>
<dbReference type="Pfam" id="PF12770">
    <property type="entry name" value="CHAT"/>
    <property type="match status" value="1"/>
</dbReference>
<feature type="repeat" description="TPR" evidence="1">
    <location>
        <begin position="191"/>
        <end position="224"/>
    </location>
</feature>
<evidence type="ECO:0000313" key="4">
    <source>
        <dbReference type="Proteomes" id="UP000034681"/>
    </source>
</evidence>
<dbReference type="AlphaFoldDB" id="A0A0M2Q0N6"/>
<evidence type="ECO:0000313" key="3">
    <source>
        <dbReference type="EMBL" id="KKJ00509.1"/>
    </source>
</evidence>
<feature type="repeat" description="TPR" evidence="1">
    <location>
        <begin position="231"/>
        <end position="264"/>
    </location>
</feature>
<sequence>MAGVLLGGGLVLGGGLEPGVAQVVTDPKTAADQLFQQGIQQFQVSQFREALQSWEQALAIYREIGDLQGEAASLGNLGIAYLSLGQYQRAIDYYEQYLAIAREIGDRQGEANSLGNLGIAYFSLGQYQRAIDYHEQSLAIAREIGDRQGEAASLGSLGIAYDSLGQYQRAIDYHEQSLAIKREIGDRQGEANSLGNLGIAYFSLGQYQRAIDYHEQSLAIKREIGDRQGEAASLGSLGIAYDSLGQYQRAIDYHEQSLAIKREIGDRQGEANSLGNLGIAYFSLGQYQRAIDYHEQSLAIKREIGDRQGEANSLGNLGNAYDSLGQYQRAIDYHEQQLAIAREIGDRQGEANSLNNLAAVSEQLGDYDQALAFYQQGLTLFREIQARDGEGKALGNIGGVLGQQNQPELAIIFYKQSVNLREAIRSDLRGLSLELQQSYTDTVASDYRSLADLLLQQGRIPEALRVLDLLKVQELDNFLSGMRGSNNSRQGVPSLPPETAIAVNYNDLVDRAIRNSQDLRQLEQPGIPLTPAELERLASLQTDQDQLLQAFNAFVDSPAIQSHLDELKVKDPDETDRNLALTNLSDLQNNLADLNQNAVLLYPLILGDRLELILVTPNTPPIRRTSPIAAADLNRLVGELRYTLSDPNRDAQAPAQKLYDVLIRPLAEDLVAVGAKTLIYAPDRALRYVPIAALHDGQHWLAETYRTYNITAASIDDLNATPTPEPHILAAAFTTGEYTITVGSNTYPYSGLPNTAKELAQLQTLTPQNRLTTYQDTAFTPAIIRLRANSHHIVHLATHAQFEPGPPEQSFILFGDGSIKTLADLKAGWLNLTNVDLVVLSACETALDGTLKDGAEILALGYLMQQAGSKSTLASLWKVDDGGTQALMGYFYEALLDGHQSKAEALHQAQLALIQAPERTERGSFVVVTDAQGKAIDPTQLSHPYYWAPFILIGNGR</sequence>
<feature type="repeat" description="TPR" evidence="1">
    <location>
        <begin position="151"/>
        <end position="184"/>
    </location>
</feature>
<dbReference type="eggNOG" id="COG0457">
    <property type="taxonomic scope" value="Bacteria"/>
</dbReference>
<dbReference type="SUPFAM" id="SSF48452">
    <property type="entry name" value="TPR-like"/>
    <property type="match status" value="3"/>
</dbReference>
<keyword evidence="1" id="KW-0802">TPR repeat</keyword>
<dbReference type="InterPro" id="IPR024983">
    <property type="entry name" value="CHAT_dom"/>
</dbReference>
<dbReference type="EMBL" id="AJTX02000004">
    <property type="protein sequence ID" value="KKJ00509.1"/>
    <property type="molecule type" value="Genomic_DNA"/>
</dbReference>
<evidence type="ECO:0000259" key="2">
    <source>
        <dbReference type="Pfam" id="PF12770"/>
    </source>
</evidence>
<gene>
    <name evidence="3" type="ORF">PROH_08500</name>
</gene>
<proteinExistence type="predicted"/>
<protein>
    <recommendedName>
        <fullName evidence="2">CHAT domain-containing protein</fullName>
    </recommendedName>
</protein>
<reference evidence="3" key="1">
    <citation type="submission" date="2012-04" db="EMBL/GenBank/DDBJ databases">
        <authorList>
            <person name="Borisov I.G."/>
            <person name="Ivanikova N.V."/>
            <person name="Pinevich A.V."/>
        </authorList>
    </citation>
    <scope>NUCLEOTIDE SEQUENCE</scope>
    <source>
        <strain evidence="3">CALU 1027</strain>
    </source>
</reference>
<dbReference type="InterPro" id="IPR019734">
    <property type="entry name" value="TPR_rpt"/>
</dbReference>
<feature type="repeat" description="TPR" evidence="1">
    <location>
        <begin position="271"/>
        <end position="304"/>
    </location>
</feature>
<feature type="repeat" description="TPR" evidence="1">
    <location>
        <begin position="311"/>
        <end position="344"/>
    </location>
</feature>
<feature type="repeat" description="TPR" evidence="1">
    <location>
        <begin position="351"/>
        <end position="384"/>
    </location>
</feature>
<dbReference type="PROSITE" id="PS50293">
    <property type="entry name" value="TPR_REGION"/>
    <property type="match status" value="1"/>
</dbReference>
<dbReference type="eggNOG" id="COG4995">
    <property type="taxonomic scope" value="Bacteria"/>
</dbReference>
<dbReference type="InterPro" id="IPR011990">
    <property type="entry name" value="TPR-like_helical_dom_sf"/>
</dbReference>
<name>A0A0M2Q0N6_PROHO</name>
<feature type="domain" description="CHAT" evidence="2">
    <location>
        <begin position="652"/>
        <end position="955"/>
    </location>
</feature>
<evidence type="ECO:0000256" key="1">
    <source>
        <dbReference type="PROSITE-ProRule" id="PRU00339"/>
    </source>
</evidence>
<dbReference type="STRING" id="317619.GCA_000332315_00446"/>
<dbReference type="SMART" id="SM00028">
    <property type="entry name" value="TPR"/>
    <property type="match status" value="11"/>
</dbReference>
<dbReference type="PROSITE" id="PS50005">
    <property type="entry name" value="TPR"/>
    <property type="match status" value="8"/>
</dbReference>
<keyword evidence="4" id="KW-1185">Reference proteome</keyword>
<comment type="caution">
    <text evidence="3">The sequence shown here is derived from an EMBL/GenBank/DDBJ whole genome shotgun (WGS) entry which is preliminary data.</text>
</comment>
<dbReference type="Gene3D" id="1.25.40.10">
    <property type="entry name" value="Tetratricopeptide repeat domain"/>
    <property type="match status" value="3"/>
</dbReference>
<feature type="repeat" description="TPR" evidence="1">
    <location>
        <begin position="111"/>
        <end position="144"/>
    </location>
</feature>
<organism evidence="3 4">
    <name type="scientific">Prochlorothrix hollandica PCC 9006 = CALU 1027</name>
    <dbReference type="NCBI Taxonomy" id="317619"/>
    <lineage>
        <taxon>Bacteria</taxon>
        <taxon>Bacillati</taxon>
        <taxon>Cyanobacteriota</taxon>
        <taxon>Cyanophyceae</taxon>
        <taxon>Prochlorotrichales</taxon>
        <taxon>Prochlorotrichaceae</taxon>
        <taxon>Prochlorothrix</taxon>
    </lineage>
</organism>
<dbReference type="PANTHER" id="PTHR10098:SF108">
    <property type="entry name" value="TETRATRICOPEPTIDE REPEAT PROTEIN 28"/>
    <property type="match status" value="1"/>
</dbReference>
<feature type="repeat" description="TPR" evidence="1">
    <location>
        <begin position="71"/>
        <end position="104"/>
    </location>
</feature>
<dbReference type="Proteomes" id="UP000034681">
    <property type="component" value="Unassembled WGS sequence"/>
</dbReference>
<accession>A0A0M2Q0N6</accession>
<dbReference type="Pfam" id="PF13424">
    <property type="entry name" value="TPR_12"/>
    <property type="match status" value="5"/>
</dbReference>